<organism evidence="1 2">
    <name type="scientific">Nezara viridula</name>
    <name type="common">Southern green stink bug</name>
    <name type="synonym">Cimex viridulus</name>
    <dbReference type="NCBI Taxonomy" id="85310"/>
    <lineage>
        <taxon>Eukaryota</taxon>
        <taxon>Metazoa</taxon>
        <taxon>Ecdysozoa</taxon>
        <taxon>Arthropoda</taxon>
        <taxon>Hexapoda</taxon>
        <taxon>Insecta</taxon>
        <taxon>Pterygota</taxon>
        <taxon>Neoptera</taxon>
        <taxon>Paraneoptera</taxon>
        <taxon>Hemiptera</taxon>
        <taxon>Heteroptera</taxon>
        <taxon>Panheteroptera</taxon>
        <taxon>Pentatomomorpha</taxon>
        <taxon>Pentatomoidea</taxon>
        <taxon>Pentatomidae</taxon>
        <taxon>Pentatominae</taxon>
        <taxon>Nezara</taxon>
    </lineage>
</organism>
<sequence>MPPHVPAASSAIISIALSEEPFRRANAARAAWDAAATCWAVPSSLPGPANSQFFPSSPHRILKHVFRDYPPLFSDRMPPRSTYLRKGWGTVVGCCPSYKLSEGSIAYMFCKNNMYNNILLSDKFAIVF</sequence>
<reference evidence="1" key="1">
    <citation type="submission" date="2022-01" db="EMBL/GenBank/DDBJ databases">
        <authorList>
            <person name="King R."/>
        </authorList>
    </citation>
    <scope>NUCLEOTIDE SEQUENCE</scope>
</reference>
<dbReference type="Proteomes" id="UP001152798">
    <property type="component" value="Chromosome 4"/>
</dbReference>
<name>A0A9P0HEE1_NEZVI</name>
<evidence type="ECO:0000313" key="1">
    <source>
        <dbReference type="EMBL" id="CAH1400845.1"/>
    </source>
</evidence>
<proteinExistence type="predicted"/>
<accession>A0A9P0HEE1</accession>
<gene>
    <name evidence="1" type="ORF">NEZAVI_LOCUS9997</name>
</gene>
<keyword evidence="2" id="KW-1185">Reference proteome</keyword>
<dbReference type="EMBL" id="OV725080">
    <property type="protein sequence ID" value="CAH1400845.1"/>
    <property type="molecule type" value="Genomic_DNA"/>
</dbReference>
<dbReference type="AlphaFoldDB" id="A0A9P0HEE1"/>
<protein>
    <submittedName>
        <fullName evidence="1">Uncharacterized protein</fullName>
    </submittedName>
</protein>
<evidence type="ECO:0000313" key="2">
    <source>
        <dbReference type="Proteomes" id="UP001152798"/>
    </source>
</evidence>